<evidence type="ECO:0000256" key="7">
    <source>
        <dbReference type="ARBA" id="ARBA00022927"/>
    </source>
</evidence>
<feature type="transmembrane region" description="Helical" evidence="13">
    <location>
        <begin position="14"/>
        <end position="36"/>
    </location>
</feature>
<dbReference type="GO" id="GO:0051028">
    <property type="term" value="P:mRNA transport"/>
    <property type="evidence" value="ECO:0007669"/>
    <property type="project" value="UniProtKB-KW"/>
</dbReference>
<dbReference type="EMBL" id="JAKOGI010000550">
    <property type="protein sequence ID" value="KAJ8433290.1"/>
    <property type="molecule type" value="Genomic_DNA"/>
</dbReference>
<accession>A0A9Q1Q9Y0</accession>
<feature type="transmembrane region" description="Helical" evidence="13">
    <location>
        <begin position="197"/>
        <end position="214"/>
    </location>
</feature>
<proteinExistence type="inferred from homology"/>
<dbReference type="PANTHER" id="PTHR13269:SF6">
    <property type="entry name" value="NUCLEOPORIN NDC1"/>
    <property type="match status" value="1"/>
</dbReference>
<evidence type="ECO:0008006" key="16">
    <source>
        <dbReference type="Google" id="ProtNLM"/>
    </source>
</evidence>
<dbReference type="GO" id="GO:0031965">
    <property type="term" value="C:nuclear membrane"/>
    <property type="evidence" value="ECO:0007669"/>
    <property type="project" value="UniProtKB-SubCell"/>
</dbReference>
<keyword evidence="15" id="KW-1185">Reference proteome</keyword>
<feature type="transmembrane region" description="Helical" evidence="13">
    <location>
        <begin position="158"/>
        <end position="177"/>
    </location>
</feature>
<keyword evidence="12" id="KW-0539">Nucleus</keyword>
<reference evidence="14" key="1">
    <citation type="submission" date="2022-04" db="EMBL/GenBank/DDBJ databases">
        <title>Carnegiea gigantea Genome sequencing and assembly v2.</title>
        <authorList>
            <person name="Copetti D."/>
            <person name="Sanderson M.J."/>
            <person name="Burquez A."/>
            <person name="Wojciechowski M.F."/>
        </authorList>
    </citation>
    <scope>NUCLEOTIDE SEQUENCE</scope>
    <source>
        <strain evidence="14">SGP5-SGP5p</strain>
        <tissue evidence="14">Aerial part</tissue>
    </source>
</reference>
<keyword evidence="4" id="KW-0813">Transport</keyword>
<dbReference type="Pfam" id="PF09531">
    <property type="entry name" value="Ndc1_Nup"/>
    <property type="match status" value="1"/>
</dbReference>
<evidence type="ECO:0000256" key="13">
    <source>
        <dbReference type="SAM" id="Phobius"/>
    </source>
</evidence>
<comment type="caution">
    <text evidence="14">The sequence shown here is derived from an EMBL/GenBank/DDBJ whole genome shotgun (WGS) entry which is preliminary data.</text>
</comment>
<evidence type="ECO:0000256" key="11">
    <source>
        <dbReference type="ARBA" id="ARBA00023136"/>
    </source>
</evidence>
<feature type="transmembrane region" description="Helical" evidence="13">
    <location>
        <begin position="111"/>
        <end position="138"/>
    </location>
</feature>
<evidence type="ECO:0000256" key="12">
    <source>
        <dbReference type="ARBA" id="ARBA00023242"/>
    </source>
</evidence>
<evidence type="ECO:0000256" key="4">
    <source>
        <dbReference type="ARBA" id="ARBA00022448"/>
    </source>
</evidence>
<protein>
    <recommendedName>
        <fullName evidence="16">Nucleoporin NDC1</fullName>
    </recommendedName>
</protein>
<keyword evidence="8 13" id="KW-1133">Transmembrane helix</keyword>
<keyword evidence="5 13" id="KW-0812">Transmembrane</keyword>
<keyword evidence="9" id="KW-0811">Translocation</keyword>
<name>A0A9Q1Q9Y0_9CARY</name>
<dbReference type="GO" id="GO:0030674">
    <property type="term" value="F:protein-macromolecule adaptor activity"/>
    <property type="evidence" value="ECO:0007669"/>
    <property type="project" value="TreeGrafter"/>
</dbReference>
<evidence type="ECO:0000256" key="6">
    <source>
        <dbReference type="ARBA" id="ARBA00022816"/>
    </source>
</evidence>
<evidence type="ECO:0000256" key="8">
    <source>
        <dbReference type="ARBA" id="ARBA00022989"/>
    </source>
</evidence>
<dbReference type="AlphaFoldDB" id="A0A9Q1Q9Y0"/>
<feature type="transmembrane region" description="Helical" evidence="13">
    <location>
        <begin position="48"/>
        <end position="69"/>
    </location>
</feature>
<evidence type="ECO:0000256" key="2">
    <source>
        <dbReference type="ARBA" id="ARBA00004567"/>
    </source>
</evidence>
<evidence type="ECO:0000256" key="3">
    <source>
        <dbReference type="ARBA" id="ARBA00005760"/>
    </source>
</evidence>
<evidence type="ECO:0000256" key="5">
    <source>
        <dbReference type="ARBA" id="ARBA00022692"/>
    </source>
</evidence>
<dbReference type="GO" id="GO:0070762">
    <property type="term" value="C:nuclear pore transmembrane ring"/>
    <property type="evidence" value="ECO:0007669"/>
    <property type="project" value="TreeGrafter"/>
</dbReference>
<keyword evidence="6" id="KW-0509">mRNA transport</keyword>
<keyword evidence="10" id="KW-0906">Nuclear pore complex</keyword>
<evidence type="ECO:0000256" key="9">
    <source>
        <dbReference type="ARBA" id="ARBA00023010"/>
    </source>
</evidence>
<gene>
    <name evidence="14" type="ORF">Cgig2_012858</name>
</gene>
<comment type="similarity">
    <text evidence="3">Belongs to the NDC1 family.</text>
</comment>
<dbReference type="GO" id="GO:0015031">
    <property type="term" value="P:protein transport"/>
    <property type="evidence" value="ECO:0007669"/>
    <property type="project" value="UniProtKB-KW"/>
</dbReference>
<dbReference type="InterPro" id="IPR019049">
    <property type="entry name" value="Nucleoporin_prot_Ndc1/Nup"/>
</dbReference>
<evidence type="ECO:0000256" key="1">
    <source>
        <dbReference type="ARBA" id="ARBA00004232"/>
    </source>
</evidence>
<keyword evidence="7" id="KW-0653">Protein transport</keyword>
<dbReference type="OrthoDB" id="67850at2759"/>
<sequence length="535" mass="58998">MSPIASSEIIRNRFLGFLIWQSIQSTAIFMLCKALLLSPLTSKPFIPSLFGCFSLLLFLLSMLLFAIAVQTTATPQWRRPASPLGLALGILRLVFTGSSPPASDFLRRARVSLSIVLLVCASAVSGFVGIVSIAATSFSGSFGGLISKFGFRAFVTGLLYGLHCVFYHRFVLVFPIVQRPPFFSYKMGLPSAFRQALKLSVAASLLSAAFALFLPNQHESQVGGGYFVHHFVFYIASFAVMLSWELILHLHKVLHTKRFVFAPLEGCAAIETNPSEPLLSVLEESSPGSLLQYLAYLDLSMVCGSNVDPWRRAAFFEETGDTYKRVVSQCLKPLVQLASKLAEGLNSADNTHKLSHQLYSPDDIRQSSEILELFNDFQLYAWCAQAIASLETRSHREDKFGVAQLSGSHATALSTLLSCLLAVETFMGKKSNLQSPNNMLGPGGIKWATNSAARREIVTTLDKKRAGPFRSKSYALADVLKTSIYMIISEFHEEMVASAKLGHLEKYWVISVKPIYGSVDLLVQKLHFFLNFQAS</sequence>
<organism evidence="14 15">
    <name type="scientific">Carnegiea gigantea</name>
    <dbReference type="NCBI Taxonomy" id="171969"/>
    <lineage>
        <taxon>Eukaryota</taxon>
        <taxon>Viridiplantae</taxon>
        <taxon>Streptophyta</taxon>
        <taxon>Embryophyta</taxon>
        <taxon>Tracheophyta</taxon>
        <taxon>Spermatophyta</taxon>
        <taxon>Magnoliopsida</taxon>
        <taxon>eudicotyledons</taxon>
        <taxon>Gunneridae</taxon>
        <taxon>Pentapetalae</taxon>
        <taxon>Caryophyllales</taxon>
        <taxon>Cactineae</taxon>
        <taxon>Cactaceae</taxon>
        <taxon>Cactoideae</taxon>
        <taxon>Echinocereeae</taxon>
        <taxon>Carnegiea</taxon>
    </lineage>
</organism>
<dbReference type="Proteomes" id="UP001153076">
    <property type="component" value="Unassembled WGS sequence"/>
</dbReference>
<evidence type="ECO:0000313" key="15">
    <source>
        <dbReference type="Proteomes" id="UP001153076"/>
    </source>
</evidence>
<comment type="subcellular location">
    <subcellularLocation>
        <location evidence="1">Nucleus membrane</location>
        <topology evidence="1">Multi-pass membrane protein</topology>
    </subcellularLocation>
    <subcellularLocation>
        <location evidence="2">Nucleus</location>
        <location evidence="2">Nuclear pore complex</location>
    </subcellularLocation>
</comment>
<keyword evidence="11 13" id="KW-0472">Membrane</keyword>
<dbReference type="GO" id="GO:0006999">
    <property type="term" value="P:nuclear pore organization"/>
    <property type="evidence" value="ECO:0007669"/>
    <property type="project" value="TreeGrafter"/>
</dbReference>
<feature type="transmembrane region" description="Helical" evidence="13">
    <location>
        <begin position="226"/>
        <end position="248"/>
    </location>
</feature>
<evidence type="ECO:0000256" key="10">
    <source>
        <dbReference type="ARBA" id="ARBA00023132"/>
    </source>
</evidence>
<evidence type="ECO:0000313" key="14">
    <source>
        <dbReference type="EMBL" id="KAJ8433290.1"/>
    </source>
</evidence>
<dbReference type="PANTHER" id="PTHR13269">
    <property type="entry name" value="NUCLEOPORIN NDC1"/>
    <property type="match status" value="1"/>
</dbReference>